<dbReference type="Gene3D" id="3.40.50.880">
    <property type="match status" value="1"/>
</dbReference>
<evidence type="ECO:0000313" key="4">
    <source>
        <dbReference type="Proteomes" id="UP000435177"/>
    </source>
</evidence>
<evidence type="ECO:0000259" key="2">
    <source>
        <dbReference type="Pfam" id="PF01965"/>
    </source>
</evidence>
<proteinExistence type="predicted"/>
<feature type="compositionally biased region" description="Basic and acidic residues" evidence="1">
    <location>
        <begin position="246"/>
        <end position="266"/>
    </location>
</feature>
<evidence type="ECO:0000256" key="1">
    <source>
        <dbReference type="SAM" id="MobiDB-lite"/>
    </source>
</evidence>
<dbReference type="PANTHER" id="PTHR43130">
    <property type="entry name" value="ARAC-FAMILY TRANSCRIPTIONAL REGULATOR"/>
    <property type="match status" value="1"/>
</dbReference>
<dbReference type="PANTHER" id="PTHR43130:SF2">
    <property type="entry name" value="DJ-1_PFPI DOMAIN-CONTAINING PROTEIN"/>
    <property type="match status" value="1"/>
</dbReference>
<sequence length="404" mass="42975">MIKIQIVLFDGFDLMDAIAPYEVFCAAAMIAGGTLHVELVTAEGPRSVPSGMGGLKIEASGKLNPQQAGIILVPGAAGEVEGDGPDSIPAILGRAAQTELGSLMRQVFERPAVGQQIDERQALERQAIEEQKDERQALQQDIIVATVCGGSLLLAMNGLLEGRHAVTHHMGMEVLDAAGAIPVAARVVDDGNLVSGGGVTSGLDVALYLVERELGPKIAHAVEQLFEFERRGTVWRNTGKDPGQAARKDGGARSEIEHAKTGHSVTDHARTDDIETGYSEADHLKEDHPELVGSMPYVKDTALPASAFDGDWDIAIATPIGNMQVMLSISSVDGQIQGQATQANETVPFLNPVLKDGKLIWSLRVTKPMRLNLKFEVAVETDRMTGVAKAGMLPASKLTGTRRS</sequence>
<feature type="region of interest" description="Disordered" evidence="1">
    <location>
        <begin position="237"/>
        <end position="266"/>
    </location>
</feature>
<keyword evidence="4" id="KW-1185">Reference proteome</keyword>
<protein>
    <submittedName>
        <fullName evidence="3">DJ-1/PfpI family protein</fullName>
    </submittedName>
</protein>
<dbReference type="SUPFAM" id="SSF52317">
    <property type="entry name" value="Class I glutamine amidotransferase-like"/>
    <property type="match status" value="2"/>
</dbReference>
<dbReference type="Proteomes" id="UP000435177">
    <property type="component" value="Unassembled WGS sequence"/>
</dbReference>
<dbReference type="Pfam" id="PF01965">
    <property type="entry name" value="DJ-1_PfpI"/>
    <property type="match status" value="1"/>
</dbReference>
<accession>A0ABW9SZA1</accession>
<organism evidence="3 4">
    <name type="scientific">Paenibacillus campinasensis</name>
    <dbReference type="NCBI Taxonomy" id="66347"/>
    <lineage>
        <taxon>Bacteria</taxon>
        <taxon>Bacillati</taxon>
        <taxon>Bacillota</taxon>
        <taxon>Bacilli</taxon>
        <taxon>Bacillales</taxon>
        <taxon>Paenibacillaceae</taxon>
        <taxon>Paenibacillus</taxon>
    </lineage>
</organism>
<name>A0ABW9SZA1_9BACL</name>
<dbReference type="RefSeq" id="WP_330163973.1">
    <property type="nucleotide sequence ID" value="NZ_WOAA01000006.1"/>
</dbReference>
<dbReference type="InterPro" id="IPR052158">
    <property type="entry name" value="INH-QAR"/>
</dbReference>
<dbReference type="EMBL" id="WOAA01000006">
    <property type="protein sequence ID" value="MUG66345.1"/>
    <property type="molecule type" value="Genomic_DNA"/>
</dbReference>
<dbReference type="InterPro" id="IPR029062">
    <property type="entry name" value="Class_I_gatase-like"/>
</dbReference>
<dbReference type="InterPro" id="IPR002818">
    <property type="entry name" value="DJ-1/PfpI"/>
</dbReference>
<comment type="caution">
    <text evidence="3">The sequence shown here is derived from an EMBL/GenBank/DDBJ whole genome shotgun (WGS) entry which is preliminary data.</text>
</comment>
<reference evidence="3 4" key="1">
    <citation type="submission" date="2019-11" db="EMBL/GenBank/DDBJ databases">
        <title>Draft genome sequences of five Paenibacillus species of dairy origin.</title>
        <authorList>
            <person name="Olajide A.M."/>
            <person name="Chen S."/>
            <person name="Lapointe G."/>
        </authorList>
    </citation>
    <scope>NUCLEOTIDE SEQUENCE [LARGE SCALE GENOMIC DNA]</scope>
    <source>
        <strain evidence="3 4">3CS1</strain>
    </source>
</reference>
<gene>
    <name evidence="3" type="ORF">GNP94_09995</name>
</gene>
<evidence type="ECO:0000313" key="3">
    <source>
        <dbReference type="EMBL" id="MUG66345.1"/>
    </source>
</evidence>
<feature type="domain" description="DJ-1/PfpI" evidence="2">
    <location>
        <begin position="135"/>
        <end position="211"/>
    </location>
</feature>